<name>A0AAJ0H2G6_9PEZI</name>
<organism evidence="1 2">
    <name type="scientific">Chaetomium strumarium</name>
    <dbReference type="NCBI Taxonomy" id="1170767"/>
    <lineage>
        <taxon>Eukaryota</taxon>
        <taxon>Fungi</taxon>
        <taxon>Dikarya</taxon>
        <taxon>Ascomycota</taxon>
        <taxon>Pezizomycotina</taxon>
        <taxon>Sordariomycetes</taxon>
        <taxon>Sordariomycetidae</taxon>
        <taxon>Sordariales</taxon>
        <taxon>Chaetomiaceae</taxon>
        <taxon>Chaetomium</taxon>
    </lineage>
</organism>
<evidence type="ECO:0000313" key="1">
    <source>
        <dbReference type="EMBL" id="KAK3310566.1"/>
    </source>
</evidence>
<dbReference type="RefSeq" id="XP_062726346.1">
    <property type="nucleotide sequence ID" value="XM_062865565.1"/>
</dbReference>
<sequence>MQGACTRCPQLPSTAHCILSLPSSAGRQVSAAIVSRSVLSSHPFLSLSQLPDLGFRHPESYHSFVTDLPKPLTLAGQGHDSRPHQPGLVVQGRVRLAPQQQREQGSPLTTPSIHCSHQGLTICTAYYSADNRCSRPKAAALGSPVRYHATTYASVAPDILSSFPDLLLLVSLGYLCCLSAASCTAISSRSNNQLDLFASLRRSNTRPAFVVLSFISDSRAPPRSGCFHCSSIFYLQFRHHNAVLLTHLPQSDHCMHLSYTSACSA</sequence>
<comment type="caution">
    <text evidence="1">The sequence shown here is derived from an EMBL/GenBank/DDBJ whole genome shotgun (WGS) entry which is preliminary data.</text>
</comment>
<keyword evidence="2" id="KW-1185">Reference proteome</keyword>
<reference evidence="1" key="1">
    <citation type="journal article" date="2023" name="Mol. Phylogenet. Evol.">
        <title>Genome-scale phylogeny and comparative genomics of the fungal order Sordariales.</title>
        <authorList>
            <person name="Hensen N."/>
            <person name="Bonometti L."/>
            <person name="Westerberg I."/>
            <person name="Brannstrom I.O."/>
            <person name="Guillou S."/>
            <person name="Cros-Aarteil S."/>
            <person name="Calhoun S."/>
            <person name="Haridas S."/>
            <person name="Kuo A."/>
            <person name="Mondo S."/>
            <person name="Pangilinan J."/>
            <person name="Riley R."/>
            <person name="LaButti K."/>
            <person name="Andreopoulos B."/>
            <person name="Lipzen A."/>
            <person name="Chen C."/>
            <person name="Yan M."/>
            <person name="Daum C."/>
            <person name="Ng V."/>
            <person name="Clum A."/>
            <person name="Steindorff A."/>
            <person name="Ohm R.A."/>
            <person name="Martin F."/>
            <person name="Silar P."/>
            <person name="Natvig D.O."/>
            <person name="Lalanne C."/>
            <person name="Gautier V."/>
            <person name="Ament-Velasquez S.L."/>
            <person name="Kruys A."/>
            <person name="Hutchinson M.I."/>
            <person name="Powell A.J."/>
            <person name="Barry K."/>
            <person name="Miller A.N."/>
            <person name="Grigoriev I.V."/>
            <person name="Debuchy R."/>
            <person name="Gladieux P."/>
            <person name="Hiltunen Thoren M."/>
            <person name="Johannesson H."/>
        </authorList>
    </citation>
    <scope>NUCLEOTIDE SEQUENCE</scope>
    <source>
        <strain evidence="1">CBS 333.67</strain>
    </source>
</reference>
<dbReference type="GeneID" id="87884394"/>
<proteinExistence type="predicted"/>
<evidence type="ECO:0000313" key="2">
    <source>
        <dbReference type="Proteomes" id="UP001273166"/>
    </source>
</evidence>
<protein>
    <submittedName>
        <fullName evidence="1">Uncharacterized protein</fullName>
    </submittedName>
</protein>
<accession>A0AAJ0H2G6</accession>
<dbReference type="Proteomes" id="UP001273166">
    <property type="component" value="Unassembled WGS sequence"/>
</dbReference>
<dbReference type="EMBL" id="JAUDZG010000001">
    <property type="protein sequence ID" value="KAK3310566.1"/>
    <property type="molecule type" value="Genomic_DNA"/>
</dbReference>
<gene>
    <name evidence="1" type="ORF">B0T15DRAFT_42215</name>
</gene>
<dbReference type="AlphaFoldDB" id="A0AAJ0H2G6"/>
<reference evidence="1" key="2">
    <citation type="submission" date="2023-06" db="EMBL/GenBank/DDBJ databases">
        <authorList>
            <consortium name="Lawrence Berkeley National Laboratory"/>
            <person name="Mondo S.J."/>
            <person name="Hensen N."/>
            <person name="Bonometti L."/>
            <person name="Westerberg I."/>
            <person name="Brannstrom I.O."/>
            <person name="Guillou S."/>
            <person name="Cros-Aarteil S."/>
            <person name="Calhoun S."/>
            <person name="Haridas S."/>
            <person name="Kuo A."/>
            <person name="Pangilinan J."/>
            <person name="Riley R."/>
            <person name="Labutti K."/>
            <person name="Andreopoulos B."/>
            <person name="Lipzen A."/>
            <person name="Chen C."/>
            <person name="Yanf M."/>
            <person name="Daum C."/>
            <person name="Ng V."/>
            <person name="Clum A."/>
            <person name="Steindorff A."/>
            <person name="Ohm R."/>
            <person name="Martin F."/>
            <person name="Silar P."/>
            <person name="Natvig D."/>
            <person name="Lalanne C."/>
            <person name="Gautier V."/>
            <person name="Ament-Velasquez S.L."/>
            <person name="Kruys A."/>
            <person name="Hutchinson M.I."/>
            <person name="Powell A.J."/>
            <person name="Barry K."/>
            <person name="Miller A.N."/>
            <person name="Grigoriev I.V."/>
            <person name="Debuchy R."/>
            <person name="Gladieux P."/>
            <person name="Thoren M.H."/>
            <person name="Johannesson H."/>
        </authorList>
    </citation>
    <scope>NUCLEOTIDE SEQUENCE</scope>
    <source>
        <strain evidence="1">CBS 333.67</strain>
    </source>
</reference>